<dbReference type="RefSeq" id="XP_062645035.1">
    <property type="nucleotide sequence ID" value="XM_062785826.1"/>
</dbReference>
<comment type="caution">
    <text evidence="1">The sequence shown here is derived from an EMBL/GenBank/DDBJ whole genome shotgun (WGS) entry which is preliminary data.</text>
</comment>
<accession>A0AAN6TV80</accession>
<protein>
    <submittedName>
        <fullName evidence="1">Uncharacterized protein</fullName>
    </submittedName>
</protein>
<organism evidence="1 2">
    <name type="scientific">Parathielavia appendiculata</name>
    <dbReference type="NCBI Taxonomy" id="2587402"/>
    <lineage>
        <taxon>Eukaryota</taxon>
        <taxon>Fungi</taxon>
        <taxon>Dikarya</taxon>
        <taxon>Ascomycota</taxon>
        <taxon>Pezizomycotina</taxon>
        <taxon>Sordariomycetes</taxon>
        <taxon>Sordariomycetidae</taxon>
        <taxon>Sordariales</taxon>
        <taxon>Chaetomiaceae</taxon>
        <taxon>Parathielavia</taxon>
    </lineage>
</organism>
<proteinExistence type="predicted"/>
<sequence length="316" mass="35306">MVQGEIDSRNRRLQRCTQRRPWSGWEEMQPHAQDCRAAIVRPMSFFFSMAPACHCSRSNRSMCTSSSVEMVTRAVRCGLESFRLWRCGGCFDRGSPKWKLWRGFSSAMERDDAQSGMAPGGVPVFSGRQLMCCRSPGTNDVPGPPLVDDSDPLFGRAEPPWSRRRPLDRLLTCQNRFKGLHRTGDLPSHGLRRCSAVRTLPSGPVRMVADSLAKTSEDGECQLCRVSGLDSPPPTALCRILDQIIRAISLRMPNPIPQSRVRGKAVWAVHDVANCWGLPVSLSADMHIEYHHRTSVREGRSQLGKILPNIPPPHGR</sequence>
<dbReference type="GeneID" id="87822592"/>
<dbReference type="AlphaFoldDB" id="A0AAN6TV80"/>
<name>A0AAN6TV80_9PEZI</name>
<evidence type="ECO:0000313" key="1">
    <source>
        <dbReference type="EMBL" id="KAK4121264.1"/>
    </source>
</evidence>
<reference evidence="1" key="2">
    <citation type="submission" date="2023-05" db="EMBL/GenBank/DDBJ databases">
        <authorList>
            <consortium name="Lawrence Berkeley National Laboratory"/>
            <person name="Steindorff A."/>
            <person name="Hensen N."/>
            <person name="Bonometti L."/>
            <person name="Westerberg I."/>
            <person name="Brannstrom I.O."/>
            <person name="Guillou S."/>
            <person name="Cros-Aarteil S."/>
            <person name="Calhoun S."/>
            <person name="Haridas S."/>
            <person name="Kuo A."/>
            <person name="Mondo S."/>
            <person name="Pangilinan J."/>
            <person name="Riley R."/>
            <person name="Labutti K."/>
            <person name="Andreopoulos B."/>
            <person name="Lipzen A."/>
            <person name="Chen C."/>
            <person name="Yanf M."/>
            <person name="Daum C."/>
            <person name="Ng V."/>
            <person name="Clum A."/>
            <person name="Ohm R."/>
            <person name="Martin F."/>
            <person name="Silar P."/>
            <person name="Natvig D."/>
            <person name="Lalanne C."/>
            <person name="Gautier V."/>
            <person name="Ament-Velasquez S.L."/>
            <person name="Kruys A."/>
            <person name="Hutchinson M.I."/>
            <person name="Powell A.J."/>
            <person name="Barry K."/>
            <person name="Miller A.N."/>
            <person name="Grigoriev I.V."/>
            <person name="Debuchy R."/>
            <person name="Gladieux P."/>
            <person name="Thoren M.H."/>
            <person name="Johannesson H."/>
        </authorList>
    </citation>
    <scope>NUCLEOTIDE SEQUENCE</scope>
    <source>
        <strain evidence="1">CBS 731.68</strain>
    </source>
</reference>
<dbReference type="EMBL" id="MU853234">
    <property type="protein sequence ID" value="KAK4121264.1"/>
    <property type="molecule type" value="Genomic_DNA"/>
</dbReference>
<keyword evidence="2" id="KW-1185">Reference proteome</keyword>
<gene>
    <name evidence="1" type="ORF">N657DRAFT_122258</name>
</gene>
<dbReference type="Proteomes" id="UP001302602">
    <property type="component" value="Unassembled WGS sequence"/>
</dbReference>
<reference evidence="1" key="1">
    <citation type="journal article" date="2023" name="Mol. Phylogenet. Evol.">
        <title>Genome-scale phylogeny and comparative genomics of the fungal order Sordariales.</title>
        <authorList>
            <person name="Hensen N."/>
            <person name="Bonometti L."/>
            <person name="Westerberg I."/>
            <person name="Brannstrom I.O."/>
            <person name="Guillou S."/>
            <person name="Cros-Aarteil S."/>
            <person name="Calhoun S."/>
            <person name="Haridas S."/>
            <person name="Kuo A."/>
            <person name="Mondo S."/>
            <person name="Pangilinan J."/>
            <person name="Riley R."/>
            <person name="LaButti K."/>
            <person name="Andreopoulos B."/>
            <person name="Lipzen A."/>
            <person name="Chen C."/>
            <person name="Yan M."/>
            <person name="Daum C."/>
            <person name="Ng V."/>
            <person name="Clum A."/>
            <person name="Steindorff A."/>
            <person name="Ohm R.A."/>
            <person name="Martin F."/>
            <person name="Silar P."/>
            <person name="Natvig D.O."/>
            <person name="Lalanne C."/>
            <person name="Gautier V."/>
            <person name="Ament-Velasquez S.L."/>
            <person name="Kruys A."/>
            <person name="Hutchinson M.I."/>
            <person name="Powell A.J."/>
            <person name="Barry K."/>
            <person name="Miller A.N."/>
            <person name="Grigoriev I.V."/>
            <person name="Debuchy R."/>
            <person name="Gladieux P."/>
            <person name="Hiltunen Thoren M."/>
            <person name="Johannesson H."/>
        </authorList>
    </citation>
    <scope>NUCLEOTIDE SEQUENCE</scope>
    <source>
        <strain evidence="1">CBS 731.68</strain>
    </source>
</reference>
<evidence type="ECO:0000313" key="2">
    <source>
        <dbReference type="Proteomes" id="UP001302602"/>
    </source>
</evidence>